<reference evidence="8 9" key="1">
    <citation type="submission" date="2018-12" db="EMBL/GenBank/DDBJ databases">
        <title>Bacillus ochoae sp. nov., Paenibacillus whitsoniae sp. nov., Paenibacillus spiritus sp. nov. Isolated from the Mars Exploration Rover during spacecraft assembly.</title>
        <authorList>
            <person name="Seuylemezian A."/>
            <person name="Vaishampayan P."/>
        </authorList>
    </citation>
    <scope>NUCLEOTIDE SEQUENCE [LARGE SCALE GENOMIC DNA]</scope>
    <source>
        <strain evidence="8 9">MER 54</strain>
    </source>
</reference>
<dbReference type="OrthoDB" id="9814001at2"/>
<feature type="transmembrane region" description="Helical" evidence="6">
    <location>
        <begin position="306"/>
        <end position="330"/>
    </location>
</feature>
<name>A0A430J636_9BACL</name>
<feature type="transmembrane region" description="Helical" evidence="6">
    <location>
        <begin position="80"/>
        <end position="99"/>
    </location>
</feature>
<keyword evidence="3 6" id="KW-0812">Transmembrane</keyword>
<feature type="transmembrane region" description="Helical" evidence="6">
    <location>
        <begin position="375"/>
        <end position="393"/>
    </location>
</feature>
<feature type="transmembrane region" description="Helical" evidence="6">
    <location>
        <begin position="105"/>
        <end position="127"/>
    </location>
</feature>
<protein>
    <submittedName>
        <fullName evidence="8">MFS transporter</fullName>
    </submittedName>
</protein>
<accession>A0A430J636</accession>
<feature type="transmembrane region" description="Helical" evidence="6">
    <location>
        <begin position="49"/>
        <end position="68"/>
    </location>
</feature>
<dbReference type="CDD" id="cd17489">
    <property type="entry name" value="MFS_YfcJ_like"/>
    <property type="match status" value="1"/>
</dbReference>
<comment type="subcellular location">
    <subcellularLocation>
        <location evidence="1">Cell membrane</location>
        <topology evidence="1">Multi-pass membrane protein</topology>
    </subcellularLocation>
</comment>
<feature type="transmembrane region" description="Helical" evidence="6">
    <location>
        <begin position="224"/>
        <end position="247"/>
    </location>
</feature>
<evidence type="ECO:0000256" key="1">
    <source>
        <dbReference type="ARBA" id="ARBA00004651"/>
    </source>
</evidence>
<evidence type="ECO:0000313" key="8">
    <source>
        <dbReference type="EMBL" id="RTE03938.1"/>
    </source>
</evidence>
<dbReference type="Proteomes" id="UP000276128">
    <property type="component" value="Unassembled WGS sequence"/>
</dbReference>
<feature type="transmembrane region" description="Helical" evidence="6">
    <location>
        <begin position="12"/>
        <end position="29"/>
    </location>
</feature>
<organism evidence="8 9">
    <name type="scientific">Paenibacillus whitsoniae</name>
    <dbReference type="NCBI Taxonomy" id="2496558"/>
    <lineage>
        <taxon>Bacteria</taxon>
        <taxon>Bacillati</taxon>
        <taxon>Bacillota</taxon>
        <taxon>Bacilli</taxon>
        <taxon>Bacillales</taxon>
        <taxon>Paenibacillaceae</taxon>
        <taxon>Paenibacillus</taxon>
    </lineage>
</organism>
<feature type="transmembrane region" description="Helical" evidence="6">
    <location>
        <begin position="282"/>
        <end position="300"/>
    </location>
</feature>
<dbReference type="PROSITE" id="PS50850">
    <property type="entry name" value="MFS"/>
    <property type="match status" value="1"/>
</dbReference>
<dbReference type="Gene3D" id="1.20.1250.20">
    <property type="entry name" value="MFS general substrate transporter like domains"/>
    <property type="match status" value="1"/>
</dbReference>
<dbReference type="SUPFAM" id="SSF103473">
    <property type="entry name" value="MFS general substrate transporter"/>
    <property type="match status" value="1"/>
</dbReference>
<dbReference type="PANTHER" id="PTHR23531:SF2">
    <property type="entry name" value="PERMEASE"/>
    <property type="match status" value="1"/>
</dbReference>
<evidence type="ECO:0000259" key="7">
    <source>
        <dbReference type="PROSITE" id="PS50850"/>
    </source>
</evidence>
<feature type="transmembrane region" description="Helical" evidence="6">
    <location>
        <begin position="253"/>
        <end position="270"/>
    </location>
</feature>
<dbReference type="RefSeq" id="WP_126144418.1">
    <property type="nucleotide sequence ID" value="NZ_RXHU01000099.1"/>
</dbReference>
<dbReference type="InterPro" id="IPR052714">
    <property type="entry name" value="MFS_Exporter"/>
</dbReference>
<evidence type="ECO:0000256" key="4">
    <source>
        <dbReference type="ARBA" id="ARBA00022989"/>
    </source>
</evidence>
<evidence type="ECO:0000256" key="5">
    <source>
        <dbReference type="ARBA" id="ARBA00023136"/>
    </source>
</evidence>
<dbReference type="GO" id="GO:0022857">
    <property type="term" value="F:transmembrane transporter activity"/>
    <property type="evidence" value="ECO:0007669"/>
    <property type="project" value="InterPro"/>
</dbReference>
<keyword evidence="5 6" id="KW-0472">Membrane</keyword>
<dbReference type="AlphaFoldDB" id="A0A430J636"/>
<comment type="caution">
    <text evidence="8">The sequence shown here is derived from an EMBL/GenBank/DDBJ whole genome shotgun (WGS) entry which is preliminary data.</text>
</comment>
<sequence>MTNTEERSRLWTTSFVCLTIASFLLFLNLQELLASFPAYAKETFTAGDVAVSLLTSLFALSAIATRFATAALMRKVHRNVLLFIGLGVAGLITLSYMWAGSLGSLLLMRIGYGIGFGMASTIIPTLVSQIIPASRIGEGIGYFGLSTSLAMSIGPMIGLNLMKHAGWPTLTLTGAVTAFAIFPLLLLSRAIPPKPQAAAPGDSGRASAAEEAVSFRKSKLLYPALLNVLLSITYSGLLSFIALFGQAVHLEQVGLFFLFNAITIVLIRPISGKLFDRKGPGAVLIPAAASVIASMLLLSFTTTMPLLIVSALLYGLGFGAIQPTIQAWMLRMTPKAQHSMANSLFYNSTDLGVAIGAFLLGSIAAVTGYATMYRYSAGFMLLFLILFIARLLFGGKRSSAVVSLPQ</sequence>
<dbReference type="EMBL" id="RXHU01000099">
    <property type="protein sequence ID" value="RTE03938.1"/>
    <property type="molecule type" value="Genomic_DNA"/>
</dbReference>
<feature type="transmembrane region" description="Helical" evidence="6">
    <location>
        <begin position="165"/>
        <end position="187"/>
    </location>
</feature>
<evidence type="ECO:0000313" key="9">
    <source>
        <dbReference type="Proteomes" id="UP000276128"/>
    </source>
</evidence>
<evidence type="ECO:0000256" key="6">
    <source>
        <dbReference type="SAM" id="Phobius"/>
    </source>
</evidence>
<feature type="transmembrane region" description="Helical" evidence="6">
    <location>
        <begin position="351"/>
        <end position="369"/>
    </location>
</feature>
<keyword evidence="9" id="KW-1185">Reference proteome</keyword>
<keyword evidence="4 6" id="KW-1133">Transmembrane helix</keyword>
<dbReference type="InterPro" id="IPR011701">
    <property type="entry name" value="MFS"/>
</dbReference>
<dbReference type="Pfam" id="PF07690">
    <property type="entry name" value="MFS_1"/>
    <property type="match status" value="1"/>
</dbReference>
<evidence type="ECO:0000256" key="2">
    <source>
        <dbReference type="ARBA" id="ARBA00022448"/>
    </source>
</evidence>
<proteinExistence type="predicted"/>
<evidence type="ECO:0000256" key="3">
    <source>
        <dbReference type="ARBA" id="ARBA00022692"/>
    </source>
</evidence>
<dbReference type="GO" id="GO:0005886">
    <property type="term" value="C:plasma membrane"/>
    <property type="evidence" value="ECO:0007669"/>
    <property type="project" value="UniProtKB-SubCell"/>
</dbReference>
<feature type="transmembrane region" description="Helical" evidence="6">
    <location>
        <begin position="139"/>
        <end position="159"/>
    </location>
</feature>
<keyword evidence="2" id="KW-0813">Transport</keyword>
<dbReference type="InterPro" id="IPR020846">
    <property type="entry name" value="MFS_dom"/>
</dbReference>
<feature type="domain" description="Major facilitator superfamily (MFS) profile" evidence="7">
    <location>
        <begin position="14"/>
        <end position="398"/>
    </location>
</feature>
<dbReference type="PANTHER" id="PTHR23531">
    <property type="entry name" value="QUINOLENE RESISTANCE PROTEIN NORA"/>
    <property type="match status" value="1"/>
</dbReference>
<gene>
    <name evidence="8" type="ORF">EJQ19_27430</name>
</gene>
<dbReference type="InterPro" id="IPR036259">
    <property type="entry name" value="MFS_trans_sf"/>
</dbReference>